<evidence type="ECO:0000256" key="1">
    <source>
        <dbReference type="ARBA" id="ARBA00022801"/>
    </source>
</evidence>
<dbReference type="InterPro" id="IPR001547">
    <property type="entry name" value="Glyco_hydro_5"/>
</dbReference>
<feature type="domain" description="Glycoside hydrolase family 5" evidence="5">
    <location>
        <begin position="90"/>
        <end position="236"/>
    </location>
</feature>
<dbReference type="Pfam" id="PF00150">
    <property type="entry name" value="Cellulase"/>
    <property type="match status" value="1"/>
</dbReference>
<keyword evidence="7" id="KW-1185">Reference proteome</keyword>
<dbReference type="AlphaFoldDB" id="A0A316AEE3"/>
<protein>
    <submittedName>
        <fullName evidence="6">Cellulase (Glycosyl hydrolase family 5)</fullName>
    </submittedName>
</protein>
<comment type="caution">
    <text evidence="6">The sequence shown here is derived from an EMBL/GenBank/DDBJ whole genome shotgun (WGS) entry which is preliminary data.</text>
</comment>
<feature type="compositionally biased region" description="Low complexity" evidence="4">
    <location>
        <begin position="376"/>
        <end position="389"/>
    </location>
</feature>
<dbReference type="PANTHER" id="PTHR12631">
    <property type="entry name" value="ALPHA-L-IDURONIDASE"/>
    <property type="match status" value="1"/>
</dbReference>
<evidence type="ECO:0000256" key="2">
    <source>
        <dbReference type="ARBA" id="ARBA00023295"/>
    </source>
</evidence>
<evidence type="ECO:0000256" key="4">
    <source>
        <dbReference type="SAM" id="MobiDB-lite"/>
    </source>
</evidence>
<dbReference type="InterPro" id="IPR051923">
    <property type="entry name" value="Glycosyl_Hydrolase_39"/>
</dbReference>
<name>A0A316AEE3_9ACTN</name>
<dbReference type="PANTHER" id="PTHR12631:SF10">
    <property type="entry name" value="BETA-XYLOSIDASE-LIKE PROTEIN-RELATED"/>
    <property type="match status" value="1"/>
</dbReference>
<dbReference type="RefSeq" id="WP_170131290.1">
    <property type="nucleotide sequence ID" value="NZ_QGDQ01000002.1"/>
</dbReference>
<dbReference type="Gene3D" id="3.20.20.80">
    <property type="entry name" value="Glycosidases"/>
    <property type="match status" value="1"/>
</dbReference>
<evidence type="ECO:0000259" key="5">
    <source>
        <dbReference type="Pfam" id="PF00150"/>
    </source>
</evidence>
<sequence length="416" mass="43461">MGHRSARGSGRRSLVLLAIAVVIVVVSGVLAWNPFNGSPVGRSASPFAQPSPTPLSPSASATGVSPTTGENPRVRVGFSLGELVEGSAAERTELLDAAKVAGANTIRIDISWATVQPSGPRRWTWGPVDDAVRSVHDAGLRLLPVIGYTPEWARDPGCARTSCPPADPQAFARFAAAAAARYAPADVVAWEVWNEPNAAFWTPSPDPVRYAKLLQVTAAAVRAAAPGTPVLLGGLAPTTSGPSGHLSPADFLRVVYQQGAQGSFDGVGVHPYCFPALPGENEPWAGWQQMLDVRALLEAQGDAGKGVWITEFGAPTSGAGALATLSDRNYDRKADHVSPDLQAATVTAAFQQLTGMPWVRSLLWYSVVDLPPQPDDATAAPSQAPANASGYGLVRGDGSPKPAFDAWRDGAAPFLR</sequence>
<gene>
    <name evidence="6" type="ORF">BXY45_10292</name>
</gene>
<dbReference type="SUPFAM" id="SSF51445">
    <property type="entry name" value="(Trans)glycosidases"/>
    <property type="match status" value="1"/>
</dbReference>
<dbReference type="EMBL" id="QGDQ01000002">
    <property type="protein sequence ID" value="PWJ55729.1"/>
    <property type="molecule type" value="Genomic_DNA"/>
</dbReference>
<comment type="similarity">
    <text evidence="3">Belongs to the glycosyl hydrolase 5 (cellulase A) family.</text>
</comment>
<reference evidence="6 7" key="1">
    <citation type="submission" date="2018-03" db="EMBL/GenBank/DDBJ databases">
        <title>Genomic Encyclopedia of Archaeal and Bacterial Type Strains, Phase II (KMG-II): from individual species to whole genera.</title>
        <authorList>
            <person name="Goeker M."/>
        </authorList>
    </citation>
    <scope>NUCLEOTIDE SEQUENCE [LARGE SCALE GENOMIC DNA]</scope>
    <source>
        <strain evidence="6 7">DSM 44889</strain>
    </source>
</reference>
<proteinExistence type="inferred from homology"/>
<evidence type="ECO:0000256" key="3">
    <source>
        <dbReference type="RuleBase" id="RU361153"/>
    </source>
</evidence>
<dbReference type="GO" id="GO:0000272">
    <property type="term" value="P:polysaccharide catabolic process"/>
    <property type="evidence" value="ECO:0007669"/>
    <property type="project" value="InterPro"/>
</dbReference>
<dbReference type="GO" id="GO:0004553">
    <property type="term" value="F:hydrolase activity, hydrolyzing O-glycosyl compounds"/>
    <property type="evidence" value="ECO:0007669"/>
    <property type="project" value="InterPro"/>
</dbReference>
<organism evidence="6 7">
    <name type="scientific">Quadrisphaera granulorum</name>
    <dbReference type="NCBI Taxonomy" id="317664"/>
    <lineage>
        <taxon>Bacteria</taxon>
        <taxon>Bacillati</taxon>
        <taxon>Actinomycetota</taxon>
        <taxon>Actinomycetes</taxon>
        <taxon>Kineosporiales</taxon>
        <taxon>Kineosporiaceae</taxon>
        <taxon>Quadrisphaera</taxon>
    </lineage>
</organism>
<evidence type="ECO:0000313" key="7">
    <source>
        <dbReference type="Proteomes" id="UP000245469"/>
    </source>
</evidence>
<feature type="region of interest" description="Disordered" evidence="4">
    <location>
        <begin position="376"/>
        <end position="396"/>
    </location>
</feature>
<feature type="region of interest" description="Disordered" evidence="4">
    <location>
        <begin position="46"/>
        <end position="73"/>
    </location>
</feature>
<dbReference type="Proteomes" id="UP000245469">
    <property type="component" value="Unassembled WGS sequence"/>
</dbReference>
<keyword evidence="2 3" id="KW-0326">Glycosidase</keyword>
<accession>A0A316AEE3</accession>
<evidence type="ECO:0000313" key="6">
    <source>
        <dbReference type="EMBL" id="PWJ55729.1"/>
    </source>
</evidence>
<keyword evidence="1 3" id="KW-0378">Hydrolase</keyword>
<dbReference type="InterPro" id="IPR017853">
    <property type="entry name" value="GH"/>
</dbReference>